<comment type="caution">
    <text evidence="8">The sequence shown here is derived from an EMBL/GenBank/DDBJ whole genome shotgun (WGS) entry which is preliminary data.</text>
</comment>
<feature type="transmembrane region" description="Helical" evidence="7">
    <location>
        <begin position="104"/>
        <end position="123"/>
    </location>
</feature>
<dbReference type="GO" id="GO:0005886">
    <property type="term" value="C:plasma membrane"/>
    <property type="evidence" value="ECO:0007669"/>
    <property type="project" value="UniProtKB-SubCell"/>
</dbReference>
<evidence type="ECO:0000256" key="3">
    <source>
        <dbReference type="ARBA" id="ARBA00022475"/>
    </source>
</evidence>
<proteinExistence type="inferred from homology"/>
<dbReference type="EMBL" id="PXWF02000302">
    <property type="protein sequence ID" value="PWF42104.1"/>
    <property type="molecule type" value="Genomic_DNA"/>
</dbReference>
<sequence length="131" mass="13726">MNKQILDLTHVAGRVMLSLIFVMSGFGKLTSAEATMGYMQAMGVPTLLFWPTVALELLAGLAIIAGFQTRLAALALAGFCVVSGALFHSNFADQIQMILFMKNIAMAGGLLLLVSSGATGMSVDTARAKAN</sequence>
<gene>
    <name evidence="8" type="ORF">C7C56_023265</name>
</gene>
<dbReference type="AlphaFoldDB" id="A0A2U2HEP1"/>
<dbReference type="PANTHER" id="PTHR33452">
    <property type="entry name" value="OXIDOREDUCTASE CATD-RELATED"/>
    <property type="match status" value="1"/>
</dbReference>
<keyword evidence="5 7" id="KW-1133">Transmembrane helix</keyword>
<evidence type="ECO:0000313" key="9">
    <source>
        <dbReference type="Proteomes" id="UP000241421"/>
    </source>
</evidence>
<keyword evidence="9" id="KW-1185">Reference proteome</keyword>
<keyword evidence="3" id="KW-1003">Cell membrane</keyword>
<accession>A0A2U2HEP1</accession>
<dbReference type="OrthoDB" id="9792760at2"/>
<evidence type="ECO:0008006" key="10">
    <source>
        <dbReference type="Google" id="ProtNLM"/>
    </source>
</evidence>
<dbReference type="Pfam" id="PF07681">
    <property type="entry name" value="DoxX"/>
    <property type="match status" value="1"/>
</dbReference>
<protein>
    <recommendedName>
        <fullName evidence="10">DoxX family protein</fullName>
    </recommendedName>
</protein>
<evidence type="ECO:0000313" key="8">
    <source>
        <dbReference type="EMBL" id="PWF42104.1"/>
    </source>
</evidence>
<organism evidence="8 9">
    <name type="scientific">Massilia glaciei</name>
    <dbReference type="NCBI Taxonomy" id="1524097"/>
    <lineage>
        <taxon>Bacteria</taxon>
        <taxon>Pseudomonadati</taxon>
        <taxon>Pseudomonadota</taxon>
        <taxon>Betaproteobacteria</taxon>
        <taxon>Burkholderiales</taxon>
        <taxon>Oxalobacteraceae</taxon>
        <taxon>Telluria group</taxon>
        <taxon>Massilia</taxon>
    </lineage>
</organism>
<feature type="transmembrane region" description="Helical" evidence="7">
    <location>
        <begin position="12"/>
        <end position="30"/>
    </location>
</feature>
<dbReference type="RefSeq" id="WP_109246597.1">
    <property type="nucleotide sequence ID" value="NZ_PXWF02000302.1"/>
</dbReference>
<comment type="subcellular location">
    <subcellularLocation>
        <location evidence="1">Cell membrane</location>
        <topology evidence="1">Multi-pass membrane protein</topology>
    </subcellularLocation>
</comment>
<feature type="transmembrane region" description="Helical" evidence="7">
    <location>
        <begin position="42"/>
        <end position="65"/>
    </location>
</feature>
<name>A0A2U2HEP1_9BURK</name>
<dbReference type="InterPro" id="IPR032808">
    <property type="entry name" value="DoxX"/>
</dbReference>
<evidence type="ECO:0000256" key="6">
    <source>
        <dbReference type="ARBA" id="ARBA00023136"/>
    </source>
</evidence>
<comment type="similarity">
    <text evidence="2">Belongs to the DoxX family.</text>
</comment>
<reference evidence="8 9" key="1">
    <citation type="submission" date="2018-04" db="EMBL/GenBank/DDBJ databases">
        <title>Massilia violaceinigra sp. nov., a novel purple-pigmented bacterium isolated from Tianshan glacier, Xinjiang, China.</title>
        <authorList>
            <person name="Wang H."/>
        </authorList>
    </citation>
    <scope>NUCLEOTIDE SEQUENCE [LARGE SCALE GENOMIC DNA]</scope>
    <source>
        <strain evidence="8 9">B448-2</strain>
    </source>
</reference>
<evidence type="ECO:0000256" key="7">
    <source>
        <dbReference type="SAM" id="Phobius"/>
    </source>
</evidence>
<evidence type="ECO:0000256" key="4">
    <source>
        <dbReference type="ARBA" id="ARBA00022692"/>
    </source>
</evidence>
<evidence type="ECO:0000256" key="2">
    <source>
        <dbReference type="ARBA" id="ARBA00006679"/>
    </source>
</evidence>
<evidence type="ECO:0000256" key="5">
    <source>
        <dbReference type="ARBA" id="ARBA00022989"/>
    </source>
</evidence>
<evidence type="ECO:0000256" key="1">
    <source>
        <dbReference type="ARBA" id="ARBA00004651"/>
    </source>
</evidence>
<dbReference type="Proteomes" id="UP000241421">
    <property type="component" value="Unassembled WGS sequence"/>
</dbReference>
<dbReference type="InterPro" id="IPR051907">
    <property type="entry name" value="DoxX-like_oxidoreductase"/>
</dbReference>
<keyword evidence="6 7" id="KW-0472">Membrane</keyword>
<feature type="transmembrane region" description="Helical" evidence="7">
    <location>
        <begin position="71"/>
        <end position="92"/>
    </location>
</feature>
<dbReference type="PANTHER" id="PTHR33452:SF1">
    <property type="entry name" value="INNER MEMBRANE PROTEIN YPHA-RELATED"/>
    <property type="match status" value="1"/>
</dbReference>
<keyword evidence="4 7" id="KW-0812">Transmembrane</keyword>